<comment type="cofactor">
    <cofactor evidence="2">
        <name>Fe(2+)</name>
        <dbReference type="ChEBI" id="CHEBI:29033"/>
    </cofactor>
    <text evidence="2">Binds 1 Fe(2+) ion.</text>
</comment>
<dbReference type="EMBL" id="CP000471">
    <property type="protein sequence ID" value="ABK45980.1"/>
    <property type="molecule type" value="Genomic_DNA"/>
</dbReference>
<accession>A0LDD7</accession>
<dbReference type="KEGG" id="mgm:Mmc1_3495"/>
<dbReference type="NCBIfam" id="NF001159">
    <property type="entry name" value="PRK00150.1-3"/>
    <property type="match status" value="1"/>
</dbReference>
<dbReference type="InterPro" id="IPR036821">
    <property type="entry name" value="Peptide_deformylase_sf"/>
</dbReference>
<dbReference type="InterPro" id="IPR023635">
    <property type="entry name" value="Peptide_deformylase"/>
</dbReference>
<protein>
    <recommendedName>
        <fullName evidence="2">Peptide deformylase</fullName>
        <shortName evidence="2">PDF</shortName>
        <ecNumber evidence="2">3.5.1.88</ecNumber>
    </recommendedName>
    <alternativeName>
        <fullName evidence="2">Polypeptide deformylase</fullName>
    </alternativeName>
</protein>
<dbReference type="Gene3D" id="3.90.45.10">
    <property type="entry name" value="Peptide deformylase"/>
    <property type="match status" value="1"/>
</dbReference>
<dbReference type="Pfam" id="PF01327">
    <property type="entry name" value="Pep_deformylase"/>
    <property type="match status" value="1"/>
</dbReference>
<keyword evidence="4" id="KW-1185">Reference proteome</keyword>
<comment type="function">
    <text evidence="2">Removes the formyl group from the N-terminal Met of newly synthesized proteins. Requires at least a dipeptide for an efficient rate of reaction. N-terminal L-methionine is a prerequisite for activity but the enzyme has broad specificity at other positions.</text>
</comment>
<sequence length="177" mass="20176">MAILDVLVYPDQRLLQPCRSLEAEEFKTAAFQAFVEDLIETTQHAPGCVGLAAPQVDHAIRMVVVNCGLARKPPDEHHGELILCNPEIISWEGMETAREGCMSVPDYTGNVMRATHISVQFQDRHGQEQVRHFKGFEARVVQHEMDHLEGKLFTDRVVSRKADLFPRKVYQKKRNRA</sequence>
<dbReference type="NCBIfam" id="TIGR00079">
    <property type="entry name" value="pept_deformyl"/>
    <property type="match status" value="1"/>
</dbReference>
<gene>
    <name evidence="2" type="primary">def</name>
    <name evidence="3" type="ordered locus">Mmc1_3495</name>
</gene>
<dbReference type="EC" id="3.5.1.88" evidence="2"/>
<dbReference type="AlphaFoldDB" id="A0LDD7"/>
<dbReference type="STRING" id="156889.Mmc1_3495"/>
<comment type="catalytic activity">
    <reaction evidence="2">
        <text>N-terminal N-formyl-L-methionyl-[peptide] + H2O = N-terminal L-methionyl-[peptide] + formate</text>
        <dbReference type="Rhea" id="RHEA:24420"/>
        <dbReference type="Rhea" id="RHEA-COMP:10639"/>
        <dbReference type="Rhea" id="RHEA-COMP:10640"/>
        <dbReference type="ChEBI" id="CHEBI:15377"/>
        <dbReference type="ChEBI" id="CHEBI:15740"/>
        <dbReference type="ChEBI" id="CHEBI:49298"/>
        <dbReference type="ChEBI" id="CHEBI:64731"/>
        <dbReference type="EC" id="3.5.1.88"/>
    </reaction>
</comment>
<dbReference type="PRINTS" id="PR01576">
    <property type="entry name" value="PDEFORMYLASE"/>
</dbReference>
<dbReference type="Proteomes" id="UP000002586">
    <property type="component" value="Chromosome"/>
</dbReference>
<dbReference type="RefSeq" id="WP_011715036.1">
    <property type="nucleotide sequence ID" value="NC_008576.1"/>
</dbReference>
<dbReference type="PANTHER" id="PTHR10458">
    <property type="entry name" value="PEPTIDE DEFORMYLASE"/>
    <property type="match status" value="1"/>
</dbReference>
<dbReference type="SUPFAM" id="SSF56420">
    <property type="entry name" value="Peptide deformylase"/>
    <property type="match status" value="1"/>
</dbReference>
<evidence type="ECO:0000313" key="4">
    <source>
        <dbReference type="Proteomes" id="UP000002586"/>
    </source>
</evidence>
<feature type="active site" evidence="2">
    <location>
        <position position="144"/>
    </location>
</feature>
<dbReference type="GO" id="GO:0046872">
    <property type="term" value="F:metal ion binding"/>
    <property type="evidence" value="ECO:0007669"/>
    <property type="project" value="UniProtKB-KW"/>
</dbReference>
<keyword evidence="2 3" id="KW-0378">Hydrolase</keyword>
<dbReference type="PIRSF" id="PIRSF004749">
    <property type="entry name" value="Pep_def"/>
    <property type="match status" value="1"/>
</dbReference>
<feature type="binding site" evidence="2">
    <location>
        <position position="143"/>
    </location>
    <ligand>
        <name>Fe cation</name>
        <dbReference type="ChEBI" id="CHEBI:24875"/>
    </ligand>
</feature>
<organism evidence="3 4">
    <name type="scientific">Magnetococcus marinus (strain ATCC BAA-1437 / JCM 17883 / MC-1)</name>
    <dbReference type="NCBI Taxonomy" id="156889"/>
    <lineage>
        <taxon>Bacteria</taxon>
        <taxon>Pseudomonadati</taxon>
        <taxon>Pseudomonadota</taxon>
        <taxon>Magnetococcia</taxon>
        <taxon>Magnetococcales</taxon>
        <taxon>Magnetococcaceae</taxon>
        <taxon>Magnetococcus</taxon>
    </lineage>
</organism>
<keyword evidence="2" id="KW-0648">Protein biosynthesis</keyword>
<keyword evidence="2" id="KW-0408">Iron</keyword>
<name>A0LDD7_MAGMM</name>
<dbReference type="GO" id="GO:0042586">
    <property type="term" value="F:peptide deformylase activity"/>
    <property type="evidence" value="ECO:0007669"/>
    <property type="project" value="UniProtKB-UniRule"/>
</dbReference>
<dbReference type="HOGENOM" id="CLU_061901_2_1_5"/>
<dbReference type="CDD" id="cd00487">
    <property type="entry name" value="Pep_deformylase"/>
    <property type="match status" value="1"/>
</dbReference>
<feature type="binding site" evidence="2">
    <location>
        <position position="147"/>
    </location>
    <ligand>
        <name>Fe cation</name>
        <dbReference type="ChEBI" id="CHEBI:24875"/>
    </ligand>
</feature>
<proteinExistence type="inferred from homology"/>
<dbReference type="HAMAP" id="MF_00163">
    <property type="entry name" value="Pep_deformylase"/>
    <property type="match status" value="1"/>
</dbReference>
<dbReference type="PANTHER" id="PTHR10458:SF22">
    <property type="entry name" value="PEPTIDE DEFORMYLASE"/>
    <property type="match status" value="1"/>
</dbReference>
<reference evidence="4" key="1">
    <citation type="journal article" date="2009" name="Appl. Environ. Microbiol.">
        <title>Complete genome sequence of the chemolithoautotrophic marine magnetotactic coccus strain MC-1.</title>
        <authorList>
            <person name="Schubbe S."/>
            <person name="Williams T.J."/>
            <person name="Xie G."/>
            <person name="Kiss H.E."/>
            <person name="Brettin T.S."/>
            <person name="Martinez D."/>
            <person name="Ross C.A."/>
            <person name="Schuler D."/>
            <person name="Cox B.L."/>
            <person name="Nealson K.H."/>
            <person name="Bazylinski D.A."/>
        </authorList>
    </citation>
    <scope>NUCLEOTIDE SEQUENCE [LARGE SCALE GENOMIC DNA]</scope>
    <source>
        <strain evidence="4">ATCC BAA-1437 / JCM 17883 / MC-1</strain>
    </source>
</reference>
<dbReference type="eggNOG" id="COG0242">
    <property type="taxonomic scope" value="Bacteria"/>
</dbReference>
<dbReference type="GO" id="GO:0006412">
    <property type="term" value="P:translation"/>
    <property type="evidence" value="ECO:0007669"/>
    <property type="project" value="UniProtKB-UniRule"/>
</dbReference>
<comment type="similarity">
    <text evidence="1 2">Belongs to the polypeptide deformylase family.</text>
</comment>
<dbReference type="OrthoDB" id="9804313at2"/>
<evidence type="ECO:0000256" key="2">
    <source>
        <dbReference type="HAMAP-Rule" id="MF_00163"/>
    </source>
</evidence>
<keyword evidence="2" id="KW-0479">Metal-binding</keyword>
<reference evidence="3 4" key="2">
    <citation type="journal article" date="2012" name="Int. J. Syst. Evol. Microbiol.">
        <title>Magnetococcus marinus gen. nov., sp. nov., a marine, magnetotactic bacterium that represents a novel lineage (Magnetococcaceae fam. nov.; Magnetococcales ord. nov.) at the base of the Alphaproteobacteria.</title>
        <authorList>
            <person name="Bazylinski D.A."/>
            <person name="Williams T.J."/>
            <person name="Lefevre C.T."/>
            <person name="Berg R.J."/>
            <person name="Zhang C.L."/>
            <person name="Bowser S.S."/>
            <person name="Dean A.J."/>
            <person name="Beveridge T.J."/>
        </authorList>
    </citation>
    <scope>NUCLEOTIDE SEQUENCE [LARGE SCALE GENOMIC DNA]</scope>
    <source>
        <strain evidence="4">ATCC BAA-1437 / JCM 17883 / MC-1</strain>
    </source>
</reference>
<evidence type="ECO:0000256" key="1">
    <source>
        <dbReference type="ARBA" id="ARBA00010759"/>
    </source>
</evidence>
<feature type="binding site" evidence="2">
    <location>
        <position position="101"/>
    </location>
    <ligand>
        <name>Fe cation</name>
        <dbReference type="ChEBI" id="CHEBI:24875"/>
    </ligand>
</feature>
<evidence type="ECO:0000313" key="3">
    <source>
        <dbReference type="EMBL" id="ABK45980.1"/>
    </source>
</evidence>